<organism evidence="2 3">
    <name type="scientific">Pseudoneurospora amorphoporcata</name>
    <dbReference type="NCBI Taxonomy" id="241081"/>
    <lineage>
        <taxon>Eukaryota</taxon>
        <taxon>Fungi</taxon>
        <taxon>Dikarya</taxon>
        <taxon>Ascomycota</taxon>
        <taxon>Pezizomycotina</taxon>
        <taxon>Sordariomycetes</taxon>
        <taxon>Sordariomycetidae</taxon>
        <taxon>Sordariales</taxon>
        <taxon>Sordariaceae</taxon>
        <taxon>Pseudoneurospora</taxon>
    </lineage>
</organism>
<evidence type="ECO:0000313" key="3">
    <source>
        <dbReference type="Proteomes" id="UP001303222"/>
    </source>
</evidence>
<proteinExistence type="predicted"/>
<protein>
    <submittedName>
        <fullName evidence="2">Uncharacterized protein</fullName>
    </submittedName>
</protein>
<gene>
    <name evidence="2" type="ORF">QBC32DRAFT_158730</name>
</gene>
<evidence type="ECO:0000256" key="1">
    <source>
        <dbReference type="SAM" id="Phobius"/>
    </source>
</evidence>
<keyword evidence="1" id="KW-1133">Transmembrane helix</keyword>
<name>A0AAN6NV95_9PEZI</name>
<feature type="transmembrane region" description="Helical" evidence="1">
    <location>
        <begin position="22"/>
        <end position="43"/>
    </location>
</feature>
<keyword evidence="1" id="KW-0812">Transmembrane</keyword>
<evidence type="ECO:0000313" key="2">
    <source>
        <dbReference type="EMBL" id="KAK3951641.1"/>
    </source>
</evidence>
<sequence length="108" mass="11969">MTITRLSLSYVFGASAKTRSRLLLYLLLVYASAHVGLALCRVGEKGVGRRRSRVVHVLAVVGNFEASDPSWSTQVMNESPANVVITTGQTRDERGGKNERKTVFLFLW</sequence>
<reference evidence="2" key="2">
    <citation type="submission" date="2023-06" db="EMBL/GenBank/DDBJ databases">
        <authorList>
            <consortium name="Lawrence Berkeley National Laboratory"/>
            <person name="Mondo S.J."/>
            <person name="Hensen N."/>
            <person name="Bonometti L."/>
            <person name="Westerberg I."/>
            <person name="Brannstrom I.O."/>
            <person name="Guillou S."/>
            <person name="Cros-Aarteil S."/>
            <person name="Calhoun S."/>
            <person name="Haridas S."/>
            <person name="Kuo A."/>
            <person name="Pangilinan J."/>
            <person name="Riley R."/>
            <person name="Labutti K."/>
            <person name="Andreopoulos B."/>
            <person name="Lipzen A."/>
            <person name="Chen C."/>
            <person name="Yanf M."/>
            <person name="Daum C."/>
            <person name="Ng V."/>
            <person name="Clum A."/>
            <person name="Steindorff A."/>
            <person name="Ohm R."/>
            <person name="Martin F."/>
            <person name="Silar P."/>
            <person name="Natvig D."/>
            <person name="Lalanne C."/>
            <person name="Gautier V."/>
            <person name="Ament-Velasquez S.L."/>
            <person name="Kruys A."/>
            <person name="Hutchinson M.I."/>
            <person name="Powell A.J."/>
            <person name="Barry K."/>
            <person name="Miller A.N."/>
            <person name="Grigoriev I.V."/>
            <person name="Debuchy R."/>
            <person name="Gladieux P."/>
            <person name="Thoren M.H."/>
            <person name="Johannesson H."/>
        </authorList>
    </citation>
    <scope>NUCLEOTIDE SEQUENCE</scope>
    <source>
        <strain evidence="2">CBS 626.80</strain>
    </source>
</reference>
<dbReference type="Proteomes" id="UP001303222">
    <property type="component" value="Unassembled WGS sequence"/>
</dbReference>
<keyword evidence="1" id="KW-0472">Membrane</keyword>
<comment type="caution">
    <text evidence="2">The sequence shown here is derived from an EMBL/GenBank/DDBJ whole genome shotgun (WGS) entry which is preliminary data.</text>
</comment>
<dbReference type="EMBL" id="MU859142">
    <property type="protein sequence ID" value="KAK3951641.1"/>
    <property type="molecule type" value="Genomic_DNA"/>
</dbReference>
<keyword evidence="3" id="KW-1185">Reference proteome</keyword>
<accession>A0AAN6NV95</accession>
<dbReference type="AlphaFoldDB" id="A0AAN6NV95"/>
<reference evidence="2" key="1">
    <citation type="journal article" date="2023" name="Mol. Phylogenet. Evol.">
        <title>Genome-scale phylogeny and comparative genomics of the fungal order Sordariales.</title>
        <authorList>
            <person name="Hensen N."/>
            <person name="Bonometti L."/>
            <person name="Westerberg I."/>
            <person name="Brannstrom I.O."/>
            <person name="Guillou S."/>
            <person name="Cros-Aarteil S."/>
            <person name="Calhoun S."/>
            <person name="Haridas S."/>
            <person name="Kuo A."/>
            <person name="Mondo S."/>
            <person name="Pangilinan J."/>
            <person name="Riley R."/>
            <person name="LaButti K."/>
            <person name="Andreopoulos B."/>
            <person name="Lipzen A."/>
            <person name="Chen C."/>
            <person name="Yan M."/>
            <person name="Daum C."/>
            <person name="Ng V."/>
            <person name="Clum A."/>
            <person name="Steindorff A."/>
            <person name="Ohm R.A."/>
            <person name="Martin F."/>
            <person name="Silar P."/>
            <person name="Natvig D.O."/>
            <person name="Lalanne C."/>
            <person name="Gautier V."/>
            <person name="Ament-Velasquez S.L."/>
            <person name="Kruys A."/>
            <person name="Hutchinson M.I."/>
            <person name="Powell A.J."/>
            <person name="Barry K."/>
            <person name="Miller A.N."/>
            <person name="Grigoriev I.V."/>
            <person name="Debuchy R."/>
            <person name="Gladieux P."/>
            <person name="Hiltunen Thoren M."/>
            <person name="Johannesson H."/>
        </authorList>
    </citation>
    <scope>NUCLEOTIDE SEQUENCE</scope>
    <source>
        <strain evidence="2">CBS 626.80</strain>
    </source>
</reference>